<gene>
    <name evidence="1" type="ORF">IE53DRAFT_383058</name>
</gene>
<evidence type="ECO:0000313" key="2">
    <source>
        <dbReference type="Proteomes" id="UP000245626"/>
    </source>
</evidence>
<proteinExistence type="predicted"/>
<keyword evidence="2" id="KW-1185">Reference proteome</keyword>
<name>A0ACD0P8B0_9BASI</name>
<accession>A0ACD0P8B0</accession>
<evidence type="ECO:0000313" key="1">
    <source>
        <dbReference type="EMBL" id="PWN54365.1"/>
    </source>
</evidence>
<dbReference type="EMBL" id="KZ819687">
    <property type="protein sequence ID" value="PWN54365.1"/>
    <property type="molecule type" value="Genomic_DNA"/>
</dbReference>
<sequence>PMLIALSLSLSLSLSKAKLQDYFFHVILVPLDPRKKGSNAILTTSKSQSARVNAIPQFCGVLLDLFKNLLDAL</sequence>
<protein>
    <submittedName>
        <fullName evidence="1">Uncharacterized protein</fullName>
    </submittedName>
</protein>
<reference evidence="1 2" key="1">
    <citation type="journal article" date="2018" name="Mol. Biol. Evol.">
        <title>Broad Genomic Sampling Reveals a Smut Pathogenic Ancestry of the Fungal Clade Ustilaginomycotina.</title>
        <authorList>
            <person name="Kijpornyongpan T."/>
            <person name="Mondo S.J."/>
            <person name="Barry K."/>
            <person name="Sandor L."/>
            <person name="Lee J."/>
            <person name="Lipzen A."/>
            <person name="Pangilinan J."/>
            <person name="LaButti K."/>
            <person name="Hainaut M."/>
            <person name="Henrissat B."/>
            <person name="Grigoriev I.V."/>
            <person name="Spatafora J.W."/>
            <person name="Aime M.C."/>
        </authorList>
    </citation>
    <scope>NUCLEOTIDE SEQUENCE [LARGE SCALE GENOMIC DNA]</scope>
    <source>
        <strain evidence="1 2">SA 807</strain>
    </source>
</reference>
<feature type="non-terminal residue" evidence="1">
    <location>
        <position position="1"/>
    </location>
</feature>
<organism evidence="1 2">
    <name type="scientific">Violaceomyces palustris</name>
    <dbReference type="NCBI Taxonomy" id="1673888"/>
    <lineage>
        <taxon>Eukaryota</taxon>
        <taxon>Fungi</taxon>
        <taxon>Dikarya</taxon>
        <taxon>Basidiomycota</taxon>
        <taxon>Ustilaginomycotina</taxon>
        <taxon>Ustilaginomycetes</taxon>
        <taxon>Violaceomycetales</taxon>
        <taxon>Violaceomycetaceae</taxon>
        <taxon>Violaceomyces</taxon>
    </lineage>
</organism>
<dbReference type="Proteomes" id="UP000245626">
    <property type="component" value="Unassembled WGS sequence"/>
</dbReference>